<feature type="transmembrane region" description="Helical" evidence="2">
    <location>
        <begin position="92"/>
        <end position="111"/>
    </location>
</feature>
<dbReference type="Pfam" id="PF01757">
    <property type="entry name" value="Acyl_transf_3"/>
    <property type="match status" value="1"/>
</dbReference>
<feature type="domain" description="Acyltransferase 3" evidence="3">
    <location>
        <begin position="14"/>
        <end position="343"/>
    </location>
</feature>
<evidence type="ECO:0000256" key="1">
    <source>
        <dbReference type="SAM" id="MobiDB-lite"/>
    </source>
</evidence>
<dbReference type="InterPro" id="IPR002656">
    <property type="entry name" value="Acyl_transf_3_dom"/>
</dbReference>
<evidence type="ECO:0000313" key="5">
    <source>
        <dbReference type="Proteomes" id="UP000029575"/>
    </source>
</evidence>
<name>A0AA88Z266_BURCE</name>
<dbReference type="RefSeq" id="WP_052100124.1">
    <property type="nucleotide sequence ID" value="NZ_KN150853.1"/>
</dbReference>
<accession>A0AA88Z266</accession>
<feature type="transmembrane region" description="Helical" evidence="2">
    <location>
        <begin position="147"/>
        <end position="163"/>
    </location>
</feature>
<gene>
    <name evidence="4" type="ORF">DM43_1041</name>
</gene>
<dbReference type="Proteomes" id="UP000029575">
    <property type="component" value="Unassembled WGS sequence"/>
</dbReference>
<evidence type="ECO:0000259" key="3">
    <source>
        <dbReference type="Pfam" id="PF01757"/>
    </source>
</evidence>
<reference evidence="4 5" key="1">
    <citation type="submission" date="2014-06" db="EMBL/GenBank/DDBJ databases">
        <authorList>
            <person name="Bishop-Lilly K.A."/>
            <person name="Broomall S.M."/>
            <person name="Chain P.S."/>
            <person name="Chertkov O."/>
            <person name="Coyne S.R."/>
            <person name="Daligault H.E."/>
            <person name="Davenport K.W."/>
            <person name="Erkkila T."/>
            <person name="Frey K.G."/>
            <person name="Gibbons H.S."/>
            <person name="Gu W."/>
            <person name="Jaissle J."/>
            <person name="Johnson S.L."/>
            <person name="Koroleva G.I."/>
            <person name="Ladner J.T."/>
            <person name="Lo C.-C."/>
            <person name="Minogue T.D."/>
            <person name="Munk C."/>
            <person name="Palacios G.F."/>
            <person name="Redden C.L."/>
            <person name="Rosenzweig C.N."/>
            <person name="Scholz M.B."/>
            <person name="Teshima H."/>
            <person name="Xu Y."/>
        </authorList>
    </citation>
    <scope>NUCLEOTIDE SEQUENCE [LARGE SCALE GENOMIC DNA]</scope>
    <source>
        <strain evidence="4 5">DWS 37UF10B-2</strain>
    </source>
</reference>
<dbReference type="GO" id="GO:0016747">
    <property type="term" value="F:acyltransferase activity, transferring groups other than amino-acyl groups"/>
    <property type="evidence" value="ECO:0007669"/>
    <property type="project" value="InterPro"/>
</dbReference>
<feature type="region of interest" description="Disordered" evidence="1">
    <location>
        <begin position="376"/>
        <end position="397"/>
    </location>
</feature>
<feature type="transmembrane region" description="Helical" evidence="2">
    <location>
        <begin position="200"/>
        <end position="216"/>
    </location>
</feature>
<feature type="transmembrane region" description="Helical" evidence="2">
    <location>
        <begin position="333"/>
        <end position="351"/>
    </location>
</feature>
<feature type="transmembrane region" description="Helical" evidence="2">
    <location>
        <begin position="270"/>
        <end position="290"/>
    </location>
</feature>
<dbReference type="InterPro" id="IPR050879">
    <property type="entry name" value="Acyltransferase_3"/>
</dbReference>
<proteinExistence type="predicted"/>
<evidence type="ECO:0000256" key="2">
    <source>
        <dbReference type="SAM" id="Phobius"/>
    </source>
</evidence>
<organism evidence="4 5">
    <name type="scientific">Burkholderia cepacia</name>
    <name type="common">Pseudomonas cepacia</name>
    <dbReference type="NCBI Taxonomy" id="292"/>
    <lineage>
        <taxon>Bacteria</taxon>
        <taxon>Pseudomonadati</taxon>
        <taxon>Pseudomonadota</taxon>
        <taxon>Betaproteobacteria</taxon>
        <taxon>Burkholderiales</taxon>
        <taxon>Burkholderiaceae</taxon>
        <taxon>Burkholderia</taxon>
        <taxon>Burkholderia cepacia complex</taxon>
    </lineage>
</organism>
<dbReference type="PANTHER" id="PTHR23028">
    <property type="entry name" value="ACETYLTRANSFERASE"/>
    <property type="match status" value="1"/>
</dbReference>
<feature type="transmembrane region" description="Helical" evidence="2">
    <location>
        <begin position="52"/>
        <end position="71"/>
    </location>
</feature>
<protein>
    <submittedName>
        <fullName evidence="4">Acyltransferase family protein</fullName>
    </submittedName>
</protein>
<keyword evidence="2" id="KW-1133">Transmembrane helix</keyword>
<keyword evidence="2" id="KW-0472">Membrane</keyword>
<feature type="transmembrane region" description="Helical" evidence="2">
    <location>
        <begin position="302"/>
        <end position="321"/>
    </location>
</feature>
<comment type="caution">
    <text evidence="4">The sequence shown here is derived from an EMBL/GenBank/DDBJ whole genome shotgun (WGS) entry which is preliminary data.</text>
</comment>
<feature type="transmembrane region" description="Helical" evidence="2">
    <location>
        <begin position="237"/>
        <end position="258"/>
    </location>
</feature>
<dbReference type="GO" id="GO:0000271">
    <property type="term" value="P:polysaccharide biosynthetic process"/>
    <property type="evidence" value="ECO:0007669"/>
    <property type="project" value="TreeGrafter"/>
</dbReference>
<dbReference type="GO" id="GO:0016020">
    <property type="term" value="C:membrane"/>
    <property type="evidence" value="ECO:0007669"/>
    <property type="project" value="TreeGrafter"/>
</dbReference>
<keyword evidence="4" id="KW-0012">Acyltransferase</keyword>
<dbReference type="PANTHER" id="PTHR23028:SF53">
    <property type="entry name" value="ACYL_TRANSF_3 DOMAIN-CONTAINING PROTEIN"/>
    <property type="match status" value="1"/>
</dbReference>
<evidence type="ECO:0000313" key="4">
    <source>
        <dbReference type="EMBL" id="KGB93483.1"/>
    </source>
</evidence>
<keyword evidence="4" id="KW-0808">Transferase</keyword>
<feature type="transmembrane region" description="Helical" evidence="2">
    <location>
        <begin position="20"/>
        <end position="40"/>
    </location>
</feature>
<dbReference type="AlphaFoldDB" id="A0AA88Z266"/>
<dbReference type="EMBL" id="JPGD01000006">
    <property type="protein sequence ID" value="KGB93483.1"/>
    <property type="molecule type" value="Genomic_DNA"/>
</dbReference>
<feature type="transmembrane region" description="Helical" evidence="2">
    <location>
        <begin position="170"/>
        <end position="188"/>
    </location>
</feature>
<keyword evidence="2" id="KW-0812">Transmembrane</keyword>
<sequence length="397" mass="44294">MTMHAEPSGRLDHIDAMRAVAVLLVIWTHYAERFVALAGAQQWLDTLQRSVNFGRIGVVVFFGISGLLIPVSLRGPAGAGTRRFLIRRFLRLYPAFWLSIPIGCVVFWTLFGKPVSAALLIANATMIPTAFGQEPVMGHYWTLETELYFYGLCLVLFWWGGLHRMRDLSLACIGLCAVFVTTVALHVFPDDTLGQYKAMPYHLAIMFWGACFRQAYDRPRDTLRVRGGRGEHAGIALTYRCVAGLLTAMIVGVALVGAANDWRHHNVDHLPSSLAYVVGVAIFVAMATVLKVRARAMAKLGEVSYSIYLFHAIPLFGFYWLCEHYRWTGWPLGVYMIVPVVPLIALSYLSYRYCEAPCVRLAHRLTASRRRGGDLPVGNRSVDATPDPVRSGWRADG</sequence>